<proteinExistence type="predicted"/>
<organism evidence="2 3">
    <name type="scientific">Salinimicrobium gaetbulicola</name>
    <dbReference type="NCBI Taxonomy" id="999702"/>
    <lineage>
        <taxon>Bacteria</taxon>
        <taxon>Pseudomonadati</taxon>
        <taxon>Bacteroidota</taxon>
        <taxon>Flavobacteriia</taxon>
        <taxon>Flavobacteriales</taxon>
        <taxon>Flavobacteriaceae</taxon>
        <taxon>Salinimicrobium</taxon>
    </lineage>
</organism>
<dbReference type="Proteomes" id="UP001597100">
    <property type="component" value="Unassembled WGS sequence"/>
</dbReference>
<dbReference type="EMBL" id="JBHTJP010000032">
    <property type="protein sequence ID" value="MFD0976182.1"/>
    <property type="molecule type" value="Genomic_DNA"/>
</dbReference>
<evidence type="ECO:0000313" key="2">
    <source>
        <dbReference type="EMBL" id="MFD0976182.1"/>
    </source>
</evidence>
<sequence length="44" mass="4718">MLNLFQHLLLTNGAPETPEASGQGDGKQSNRRHAELVSASSPEE</sequence>
<comment type="caution">
    <text evidence="2">The sequence shown here is derived from an EMBL/GenBank/DDBJ whole genome shotgun (WGS) entry which is preliminary data.</text>
</comment>
<name>A0ABW3IDQ6_9FLAO</name>
<keyword evidence="3" id="KW-1185">Reference proteome</keyword>
<reference evidence="3" key="1">
    <citation type="journal article" date="2019" name="Int. J. Syst. Evol. Microbiol.">
        <title>The Global Catalogue of Microorganisms (GCM) 10K type strain sequencing project: providing services to taxonomists for standard genome sequencing and annotation.</title>
        <authorList>
            <consortium name="The Broad Institute Genomics Platform"/>
            <consortium name="The Broad Institute Genome Sequencing Center for Infectious Disease"/>
            <person name="Wu L."/>
            <person name="Ma J."/>
        </authorList>
    </citation>
    <scope>NUCLEOTIDE SEQUENCE [LARGE SCALE GENOMIC DNA]</scope>
    <source>
        <strain evidence="3">CCUG 60898</strain>
    </source>
</reference>
<dbReference type="RefSeq" id="WP_380737288.1">
    <property type="nucleotide sequence ID" value="NZ_JBHTJP010000032.1"/>
</dbReference>
<accession>A0ABW3IDQ6</accession>
<evidence type="ECO:0000256" key="1">
    <source>
        <dbReference type="SAM" id="MobiDB-lite"/>
    </source>
</evidence>
<protein>
    <submittedName>
        <fullName evidence="2">Uncharacterized protein</fullName>
    </submittedName>
</protein>
<feature type="region of interest" description="Disordered" evidence="1">
    <location>
        <begin position="9"/>
        <end position="44"/>
    </location>
</feature>
<evidence type="ECO:0000313" key="3">
    <source>
        <dbReference type="Proteomes" id="UP001597100"/>
    </source>
</evidence>
<gene>
    <name evidence="2" type="ORF">ACFQ1G_05190</name>
</gene>